<dbReference type="EMBL" id="LAZR01055843">
    <property type="protein sequence ID" value="KKK75481.1"/>
    <property type="molecule type" value="Genomic_DNA"/>
</dbReference>
<dbReference type="AlphaFoldDB" id="A0A0F9ATI2"/>
<proteinExistence type="predicted"/>
<sequence length="94" mass="11444">MVCDKKQKVIDEVADFYVFLIYTAEKEGHKMKMENRALIVPSKILIEKSKHKKEGKRDKAFDYYFKIQEKWAWEDREDKIDYSDYINNFDLLKI</sequence>
<comment type="caution">
    <text evidence="1">The sequence shown here is derived from an EMBL/GenBank/DDBJ whole genome shotgun (WGS) entry which is preliminary data.</text>
</comment>
<gene>
    <name evidence="1" type="ORF">LCGC14_2873280</name>
</gene>
<evidence type="ECO:0000313" key="1">
    <source>
        <dbReference type="EMBL" id="KKK75481.1"/>
    </source>
</evidence>
<name>A0A0F9ATI2_9ZZZZ</name>
<reference evidence="1" key="1">
    <citation type="journal article" date="2015" name="Nature">
        <title>Complex archaea that bridge the gap between prokaryotes and eukaryotes.</title>
        <authorList>
            <person name="Spang A."/>
            <person name="Saw J.H."/>
            <person name="Jorgensen S.L."/>
            <person name="Zaremba-Niedzwiedzka K."/>
            <person name="Martijn J."/>
            <person name="Lind A.E."/>
            <person name="van Eijk R."/>
            <person name="Schleper C."/>
            <person name="Guy L."/>
            <person name="Ettema T.J."/>
        </authorList>
    </citation>
    <scope>NUCLEOTIDE SEQUENCE</scope>
</reference>
<protein>
    <submittedName>
        <fullName evidence="1">Uncharacterized protein</fullName>
    </submittedName>
</protein>
<accession>A0A0F9ATI2</accession>
<organism evidence="1">
    <name type="scientific">marine sediment metagenome</name>
    <dbReference type="NCBI Taxonomy" id="412755"/>
    <lineage>
        <taxon>unclassified sequences</taxon>
        <taxon>metagenomes</taxon>
        <taxon>ecological metagenomes</taxon>
    </lineage>
</organism>